<dbReference type="Pfam" id="PF00749">
    <property type="entry name" value="tRNA-synt_1c"/>
    <property type="match status" value="1"/>
</dbReference>
<evidence type="ECO:0000313" key="11">
    <source>
        <dbReference type="EMBL" id="BAU93873.1"/>
    </source>
</evidence>
<comment type="similarity">
    <text evidence="1 8">Belongs to the class-I aminoacyl-tRNA synthetase family. Glutamate--tRNA ligase type 1 subfamily.</text>
</comment>
<dbReference type="InterPro" id="IPR045462">
    <property type="entry name" value="aa-tRNA-synth_I_cd-bd"/>
</dbReference>
<evidence type="ECO:0000259" key="10">
    <source>
        <dbReference type="Pfam" id="PF19269"/>
    </source>
</evidence>
<evidence type="ECO:0000259" key="9">
    <source>
        <dbReference type="Pfam" id="PF00749"/>
    </source>
</evidence>
<feature type="short sequence motif" description="'HIGH' region" evidence="8">
    <location>
        <begin position="11"/>
        <end position="21"/>
    </location>
</feature>
<evidence type="ECO:0000313" key="12">
    <source>
        <dbReference type="Proteomes" id="UP000218288"/>
    </source>
</evidence>
<sequence>MATAPLVRFAPSPTGFLHIGNARPALLNALFARREAGRFLLRLDDTDRERSTEEFATAVAEDLGWLGIEPDLFFRQSDRTALYDTAAERLKAAGRLYPCYETPEELERRRKRQLGRGLPPIYDRAALALTDADRTALEAEGRRPHWRFKLDHRVVAWNDLVRGESHVDCASLSDPVLVRADGSYLYTLPSVVDDAEVGVTHVIRGEDHVTNTGVQVQLFEALGAAVPVFGHHNLLTTADGEGLSKRLGHLSLRSLRAAGYEPAAVRSLAVLTGSAEAVRPIASLDELAGLVDLAHLSRAPARFDPAELDGMNARLVHEMPLDAVRERLTALGVPVEQAEAFWPAVRANLGRVSEAGDWWRVVAGPVTPVIAEPDFIAKAARLLPDAPFDAGTWKAWTDAVKAETGAKGRALFMPLRLALTGLDHGPDLSTLLPLIGRERALRRLGGDPA</sequence>
<dbReference type="NCBIfam" id="TIGR00464">
    <property type="entry name" value="gltX_bact"/>
    <property type="match status" value="1"/>
</dbReference>
<dbReference type="InterPro" id="IPR020058">
    <property type="entry name" value="Glu/Gln-tRNA-synth_Ib_cat-dom"/>
</dbReference>
<gene>
    <name evidence="8 11" type="primary">gltX</name>
    <name evidence="11" type="ORF">MPPM_5268</name>
</gene>
<evidence type="ECO:0000256" key="7">
    <source>
        <dbReference type="ARBA" id="ARBA00023146"/>
    </source>
</evidence>
<dbReference type="PANTHER" id="PTHR43311">
    <property type="entry name" value="GLUTAMATE--TRNA LIGASE"/>
    <property type="match status" value="1"/>
</dbReference>
<comment type="function">
    <text evidence="8">Catalyzes the attachment of glutamate to tRNA(Glu) in a two-step reaction: glutamate is first activated by ATP to form Glu-AMP and then transferred to the acceptor end of tRNA(Glu).</text>
</comment>
<evidence type="ECO:0000256" key="2">
    <source>
        <dbReference type="ARBA" id="ARBA00022490"/>
    </source>
</evidence>
<organism evidence="11 12">
    <name type="scientific">Methylorubrum populi</name>
    <dbReference type="NCBI Taxonomy" id="223967"/>
    <lineage>
        <taxon>Bacteria</taxon>
        <taxon>Pseudomonadati</taxon>
        <taxon>Pseudomonadota</taxon>
        <taxon>Alphaproteobacteria</taxon>
        <taxon>Hyphomicrobiales</taxon>
        <taxon>Methylobacteriaceae</taxon>
        <taxon>Methylorubrum</taxon>
    </lineage>
</organism>
<dbReference type="InterPro" id="IPR014729">
    <property type="entry name" value="Rossmann-like_a/b/a_fold"/>
</dbReference>
<keyword evidence="5 8" id="KW-0067">ATP-binding</keyword>
<dbReference type="PANTHER" id="PTHR43311:SF2">
    <property type="entry name" value="GLUTAMATE--TRNA LIGASE, MITOCHONDRIAL-RELATED"/>
    <property type="match status" value="1"/>
</dbReference>
<dbReference type="InterPro" id="IPR004527">
    <property type="entry name" value="Glu-tRNA-ligase_bac/mito"/>
</dbReference>
<dbReference type="PRINTS" id="PR00987">
    <property type="entry name" value="TRNASYNTHGLU"/>
</dbReference>
<dbReference type="GO" id="GO:0000049">
    <property type="term" value="F:tRNA binding"/>
    <property type="evidence" value="ECO:0007669"/>
    <property type="project" value="InterPro"/>
</dbReference>
<dbReference type="OrthoDB" id="9807503at2"/>
<dbReference type="InterPro" id="IPR001412">
    <property type="entry name" value="aa-tRNA-synth_I_CS"/>
</dbReference>
<feature type="short sequence motif" description="'KMSKS' region" evidence="8">
    <location>
        <begin position="242"/>
        <end position="246"/>
    </location>
</feature>
<dbReference type="HAMAP" id="MF_00022">
    <property type="entry name" value="Glu_tRNA_synth_type1"/>
    <property type="match status" value="1"/>
</dbReference>
<evidence type="ECO:0000256" key="3">
    <source>
        <dbReference type="ARBA" id="ARBA00022598"/>
    </source>
</evidence>
<keyword evidence="3 8" id="KW-0436">Ligase</keyword>
<dbReference type="SUPFAM" id="SSF52374">
    <property type="entry name" value="Nucleotidylyl transferase"/>
    <property type="match status" value="1"/>
</dbReference>
<feature type="domain" description="Glutamyl/glutaminyl-tRNA synthetase class Ib catalytic" evidence="9">
    <location>
        <begin position="7"/>
        <end position="309"/>
    </location>
</feature>
<comment type="subcellular location">
    <subcellularLocation>
        <location evidence="8">Cytoplasm</location>
    </subcellularLocation>
</comment>
<dbReference type="Proteomes" id="UP000218288">
    <property type="component" value="Chromosome"/>
</dbReference>
<feature type="binding site" evidence="8">
    <location>
        <position position="245"/>
    </location>
    <ligand>
        <name>ATP</name>
        <dbReference type="ChEBI" id="CHEBI:30616"/>
    </ligand>
</feature>
<evidence type="ECO:0000256" key="8">
    <source>
        <dbReference type="HAMAP-Rule" id="MF_00022"/>
    </source>
</evidence>
<dbReference type="GO" id="GO:0005737">
    <property type="term" value="C:cytoplasm"/>
    <property type="evidence" value="ECO:0007669"/>
    <property type="project" value="UniProtKB-SubCell"/>
</dbReference>
<dbReference type="EMBL" id="AP014809">
    <property type="protein sequence ID" value="BAU93873.1"/>
    <property type="molecule type" value="Genomic_DNA"/>
</dbReference>
<evidence type="ECO:0000256" key="4">
    <source>
        <dbReference type="ARBA" id="ARBA00022741"/>
    </source>
</evidence>
<dbReference type="Gene3D" id="1.10.10.350">
    <property type="match status" value="1"/>
</dbReference>
<accession>A0A160PM85</accession>
<evidence type="ECO:0000256" key="1">
    <source>
        <dbReference type="ARBA" id="ARBA00007894"/>
    </source>
</evidence>
<dbReference type="InterPro" id="IPR049940">
    <property type="entry name" value="GluQ/Sye"/>
</dbReference>
<dbReference type="Pfam" id="PF19269">
    <property type="entry name" value="Anticodon_2"/>
    <property type="match status" value="1"/>
</dbReference>
<dbReference type="GO" id="GO:0006424">
    <property type="term" value="P:glutamyl-tRNA aminoacylation"/>
    <property type="evidence" value="ECO:0007669"/>
    <property type="project" value="UniProtKB-UniRule"/>
</dbReference>
<dbReference type="SUPFAM" id="SSF48163">
    <property type="entry name" value="An anticodon-binding domain of class I aminoacyl-tRNA synthetases"/>
    <property type="match status" value="1"/>
</dbReference>
<keyword evidence="4 8" id="KW-0547">Nucleotide-binding</keyword>
<dbReference type="RefSeq" id="WP_096487537.1">
    <property type="nucleotide sequence ID" value="NZ_AP014809.1"/>
</dbReference>
<dbReference type="GO" id="GO:0004818">
    <property type="term" value="F:glutamate-tRNA ligase activity"/>
    <property type="evidence" value="ECO:0007669"/>
    <property type="project" value="UniProtKB-UniRule"/>
</dbReference>
<comment type="catalytic activity">
    <reaction evidence="8">
        <text>tRNA(Glu) + L-glutamate + ATP = L-glutamyl-tRNA(Glu) + AMP + diphosphate</text>
        <dbReference type="Rhea" id="RHEA:23540"/>
        <dbReference type="Rhea" id="RHEA-COMP:9663"/>
        <dbReference type="Rhea" id="RHEA-COMP:9680"/>
        <dbReference type="ChEBI" id="CHEBI:29985"/>
        <dbReference type="ChEBI" id="CHEBI:30616"/>
        <dbReference type="ChEBI" id="CHEBI:33019"/>
        <dbReference type="ChEBI" id="CHEBI:78442"/>
        <dbReference type="ChEBI" id="CHEBI:78520"/>
        <dbReference type="ChEBI" id="CHEBI:456215"/>
        <dbReference type="EC" id="6.1.1.17"/>
    </reaction>
</comment>
<protein>
    <recommendedName>
        <fullName evidence="8">Glutamate--tRNA ligase</fullName>
        <ecNumber evidence="8">6.1.1.17</ecNumber>
    </recommendedName>
    <alternativeName>
        <fullName evidence="8">Glutamyl-tRNA synthetase</fullName>
        <shortName evidence="8">GluRS</shortName>
    </alternativeName>
</protein>
<dbReference type="InterPro" id="IPR000924">
    <property type="entry name" value="Glu/Gln-tRNA-synth"/>
</dbReference>
<evidence type="ECO:0000256" key="6">
    <source>
        <dbReference type="ARBA" id="ARBA00022917"/>
    </source>
</evidence>
<dbReference type="InterPro" id="IPR008925">
    <property type="entry name" value="aa_tRNA-synth_I_cd-bd_sf"/>
</dbReference>
<keyword evidence="6 8" id="KW-0648">Protein biosynthesis</keyword>
<dbReference type="AlphaFoldDB" id="A0A160PM85"/>
<dbReference type="GO" id="GO:0005524">
    <property type="term" value="F:ATP binding"/>
    <property type="evidence" value="ECO:0007669"/>
    <property type="project" value="UniProtKB-UniRule"/>
</dbReference>
<feature type="domain" description="Aminoacyl-tRNA synthetase class I anticodon-binding" evidence="10">
    <location>
        <begin position="376"/>
        <end position="444"/>
    </location>
</feature>
<dbReference type="InterPro" id="IPR020751">
    <property type="entry name" value="aa-tRNA-synth_I_codon-bd_sub2"/>
</dbReference>
<proteinExistence type="inferred from homology"/>
<keyword evidence="7 8" id="KW-0030">Aminoacyl-tRNA synthetase</keyword>
<dbReference type="PROSITE" id="PS00178">
    <property type="entry name" value="AA_TRNA_LIGASE_I"/>
    <property type="match status" value="1"/>
</dbReference>
<keyword evidence="2 8" id="KW-0963">Cytoplasm</keyword>
<reference evidence="11 12" key="1">
    <citation type="journal article" date="2016" name="Genome Announc.">
        <title>Complete Genome Sequence of Methylobacterium populi P-1M, Isolated from Pink-Pigmented Household Biofilm.</title>
        <authorList>
            <person name="Morohoshi T."/>
            <person name="Ikeda T."/>
        </authorList>
    </citation>
    <scope>NUCLEOTIDE SEQUENCE [LARGE SCALE GENOMIC DNA]</scope>
    <source>
        <strain evidence="11 12">P-1M</strain>
    </source>
</reference>
<evidence type="ECO:0000256" key="5">
    <source>
        <dbReference type="ARBA" id="ARBA00022840"/>
    </source>
</evidence>
<name>A0A160PM85_9HYPH</name>
<dbReference type="Gene3D" id="3.40.50.620">
    <property type="entry name" value="HUPs"/>
    <property type="match status" value="1"/>
</dbReference>
<comment type="subunit">
    <text evidence="8">Monomer.</text>
</comment>
<comment type="caution">
    <text evidence="8">Lacks conserved residue(s) required for the propagation of feature annotation.</text>
</comment>
<dbReference type="EC" id="6.1.1.17" evidence="8"/>